<dbReference type="OrthoDB" id="2055042at2"/>
<dbReference type="Pfam" id="PF07238">
    <property type="entry name" value="PilZ"/>
    <property type="match status" value="1"/>
</dbReference>
<evidence type="ECO:0000259" key="1">
    <source>
        <dbReference type="Pfam" id="PF07238"/>
    </source>
</evidence>
<accession>A0A110A7P0</accession>
<dbReference type="AlphaFoldDB" id="A0A110A7P0"/>
<dbReference type="KEGG" id="cpro:CPRO_28560"/>
<dbReference type="EMBL" id="FQUA01000013">
    <property type="protein sequence ID" value="SHF01154.1"/>
    <property type="molecule type" value="Genomic_DNA"/>
</dbReference>
<protein>
    <submittedName>
        <fullName evidence="2">PilZ domain protein</fullName>
    </submittedName>
    <submittedName>
        <fullName evidence="3">PilZ domain-containing protein</fullName>
    </submittedName>
</protein>
<reference evidence="3" key="4">
    <citation type="submission" date="2016-11" db="EMBL/GenBank/DDBJ databases">
        <authorList>
            <person name="Varghese N."/>
            <person name="Submissions S."/>
        </authorList>
    </citation>
    <scope>NUCLEOTIDE SEQUENCE</scope>
    <source>
        <strain evidence="3">DSM 1682</strain>
    </source>
</reference>
<evidence type="ECO:0000313" key="2">
    <source>
        <dbReference type="EMBL" id="AMJ42397.1"/>
    </source>
</evidence>
<dbReference type="GO" id="GO:0035438">
    <property type="term" value="F:cyclic-di-GMP binding"/>
    <property type="evidence" value="ECO:0007669"/>
    <property type="project" value="InterPro"/>
</dbReference>
<gene>
    <name evidence="2" type="ORF">CPRO_28560</name>
    <name evidence="3" type="ORF">SAMN02745151_02512</name>
</gene>
<keyword evidence="4" id="KW-1185">Reference proteome</keyword>
<evidence type="ECO:0000313" key="5">
    <source>
        <dbReference type="Proteomes" id="UP000184204"/>
    </source>
</evidence>
<evidence type="ECO:0000313" key="4">
    <source>
        <dbReference type="Proteomes" id="UP000068026"/>
    </source>
</evidence>
<dbReference type="Proteomes" id="UP000068026">
    <property type="component" value="Chromosome"/>
</dbReference>
<feature type="domain" description="PilZ" evidence="1">
    <location>
        <begin position="86"/>
        <end position="184"/>
    </location>
</feature>
<dbReference type="Gene3D" id="2.40.10.220">
    <property type="entry name" value="predicted glycosyltransferase like domains"/>
    <property type="match status" value="1"/>
</dbReference>
<dbReference type="InterPro" id="IPR009875">
    <property type="entry name" value="PilZ_domain"/>
</dbReference>
<name>A0A110A7P0_ANAPI</name>
<reference evidence="2 4" key="1">
    <citation type="journal article" date="2016" name="Genome Announc.">
        <title>Complete Genome Sequence of the Amino Acid-Fermenting Clostridium propionicum X2 (DSM 1682).</title>
        <authorList>
            <person name="Poehlein A."/>
            <person name="Schlien K."/>
            <person name="Chowdhury N.P."/>
            <person name="Gottschalk G."/>
            <person name="Buckel W."/>
            <person name="Daniel R."/>
        </authorList>
    </citation>
    <scope>NUCLEOTIDE SEQUENCE [LARGE SCALE GENOMIC DNA]</scope>
    <source>
        <strain evidence="2 4">X2</strain>
    </source>
</reference>
<dbReference type="EMBL" id="CP014223">
    <property type="protein sequence ID" value="AMJ42397.1"/>
    <property type="molecule type" value="Genomic_DNA"/>
</dbReference>
<dbReference type="Proteomes" id="UP000184204">
    <property type="component" value="Unassembled WGS sequence"/>
</dbReference>
<reference evidence="5" key="3">
    <citation type="submission" date="2016-11" db="EMBL/GenBank/DDBJ databases">
        <authorList>
            <person name="Jaros S."/>
            <person name="Januszkiewicz K."/>
            <person name="Wedrychowicz H."/>
        </authorList>
    </citation>
    <scope>NUCLEOTIDE SEQUENCE [LARGE SCALE GENOMIC DNA]</scope>
    <source>
        <strain evidence="5">DSM 1682</strain>
    </source>
</reference>
<evidence type="ECO:0000313" key="3">
    <source>
        <dbReference type="EMBL" id="SHF01154.1"/>
    </source>
</evidence>
<dbReference type="SUPFAM" id="SSF141371">
    <property type="entry name" value="PilZ domain-like"/>
    <property type="match status" value="1"/>
</dbReference>
<dbReference type="RefSeq" id="WP_066053147.1">
    <property type="nucleotide sequence ID" value="NZ_CP014223.1"/>
</dbReference>
<proteinExistence type="predicted"/>
<sequence>MSIKCILLDEQNNLIDYADLSFLGSGVTFLVPYEEVTLNQFHEGEKVVFQVEDKFNQIFDADITEISYGKLHLQEVRNLAPLLHRDVRVEVDMKTTIFYTKNGKDIPVEVQLRDLSCGGMCIVCKEELSAENEFEFLTNWIDTPILVKFKILRREEASYNQFAYGCEFLGLLRTEECLLRASVFKIQAINYRRKRMDENDAV</sequence>
<reference evidence="4" key="2">
    <citation type="submission" date="2016-01" db="EMBL/GenBank/DDBJ databases">
        <authorList>
            <person name="Poehlein A."/>
            <person name="Schlien K."/>
            <person name="Gottschalk G."/>
            <person name="Buckel W."/>
            <person name="Daniel R."/>
        </authorList>
    </citation>
    <scope>NUCLEOTIDE SEQUENCE [LARGE SCALE GENOMIC DNA]</scope>
    <source>
        <strain evidence="4">X2</strain>
    </source>
</reference>
<organism evidence="3 5">
    <name type="scientific">Anaerotignum propionicum DSM 1682</name>
    <dbReference type="NCBI Taxonomy" id="991789"/>
    <lineage>
        <taxon>Bacteria</taxon>
        <taxon>Bacillati</taxon>
        <taxon>Bacillota</taxon>
        <taxon>Clostridia</taxon>
        <taxon>Lachnospirales</taxon>
        <taxon>Anaerotignaceae</taxon>
        <taxon>Anaerotignum</taxon>
    </lineage>
</organism>